<dbReference type="PANTHER" id="PTHR34581">
    <property type="entry name" value="PTS SYSTEM N,N'-DIACETYLCHITOBIOSE-SPECIFIC EIIB COMPONENT"/>
    <property type="match status" value="1"/>
</dbReference>
<comment type="caution">
    <text evidence="11">The sequence shown here is derived from an EMBL/GenBank/DDBJ whole genome shotgun (WGS) entry which is preliminary data.</text>
</comment>
<evidence type="ECO:0000256" key="1">
    <source>
        <dbReference type="ARBA" id="ARBA00006479"/>
    </source>
</evidence>
<evidence type="ECO:0000256" key="4">
    <source>
        <dbReference type="ARBA" id="ARBA00022597"/>
    </source>
</evidence>
<dbReference type="InterPro" id="IPR013012">
    <property type="entry name" value="PTS_EIIB_3"/>
</dbReference>
<sequence length="465" mass="53110">MDEFLSEIYIEVFKQWILMQSNKNLAISLSDDYKTIAIKNKYSTSQVNFYNMNIVEFSVENLIKKEVEFYLHFQIKNIKHAIQLFDEMLETIKQLTNKPALKVLLCCTGGLTTGYFADRINQITKLLNIDVQVSAVSYNNLYKASEDYDMIMLAPQISYMYAKVCEILKNKIVLNIPPAIFAKYDVKKMLSIIEEERNYKRTLAKGMHKPLKAKNMQPSGVKTLCLALIRNSNRVHIVYRLYDENNSILENNEIIKPTLSIQDYYDVIDSMLAKYVDIKVIGLSTPGIIRGDQIISMSIKGLEKISITHDFTLKYSQKFVFSNDANTIALGYYSSKENCSSLSFVFQPVSSNSGAGHIVNDRLIAGHHHVAGEIQYLPLSYSKDVLELHQTPEGAIEAMAKTVTSIISFLDPQIIVICCFLITNIEELKKEVAKYIPKDYIPEIVLIDYLQEYMLLGTLLLCHQD</sequence>
<dbReference type="PANTHER" id="PTHR34581:SF2">
    <property type="entry name" value="PTS SYSTEM N,N'-DIACETYLCHITOBIOSE-SPECIFIC EIIB COMPONENT"/>
    <property type="match status" value="1"/>
</dbReference>
<protein>
    <submittedName>
        <fullName evidence="11">ROK family protein</fullName>
    </submittedName>
</protein>
<dbReference type="SUPFAM" id="SSF52794">
    <property type="entry name" value="PTS system IIB component-like"/>
    <property type="match status" value="1"/>
</dbReference>
<dbReference type="EMBL" id="QUSL01000030">
    <property type="protein sequence ID" value="RGD80684.1"/>
    <property type="molecule type" value="Genomic_DNA"/>
</dbReference>
<feature type="domain" description="PTS EIIB type-3" evidence="9">
    <location>
        <begin position="100"/>
        <end position="199"/>
    </location>
</feature>
<dbReference type="Gene3D" id="3.30.420.40">
    <property type="match status" value="1"/>
</dbReference>
<feature type="modified residue" description="Phosphocysteine; by EIIA" evidence="8">
    <location>
        <position position="107"/>
    </location>
</feature>
<dbReference type="Pfam" id="PF00480">
    <property type="entry name" value="ROK"/>
    <property type="match status" value="1"/>
</dbReference>
<keyword evidence="2" id="KW-0813">Transport</keyword>
<dbReference type="SUPFAM" id="SSF53067">
    <property type="entry name" value="Actin-like ATPase domain"/>
    <property type="match status" value="1"/>
</dbReference>
<dbReference type="InterPro" id="IPR051819">
    <property type="entry name" value="PTS_sugar-specific_EIIB"/>
</dbReference>
<gene>
    <name evidence="11" type="ORF">DXB93_15135</name>
    <name evidence="10" type="ORF">PM738_10105</name>
</gene>
<keyword evidence="5" id="KW-0808">Transferase</keyword>
<evidence type="ECO:0000313" key="11">
    <source>
        <dbReference type="EMBL" id="RGD80684.1"/>
    </source>
</evidence>
<dbReference type="RefSeq" id="WP_003538902.1">
    <property type="nucleotide sequence ID" value="NZ_BAABXX010000001.1"/>
</dbReference>
<evidence type="ECO:0000256" key="3">
    <source>
        <dbReference type="ARBA" id="ARBA00022553"/>
    </source>
</evidence>
<comment type="similarity">
    <text evidence="1">Belongs to the ROK (NagC/XylR) family.</text>
</comment>
<proteinExistence type="inferred from homology"/>
<dbReference type="Pfam" id="PF02302">
    <property type="entry name" value="PTS_IIB"/>
    <property type="match status" value="1"/>
</dbReference>
<dbReference type="GO" id="GO:0008982">
    <property type="term" value="F:protein-N(PI)-phosphohistidine-sugar phosphotransferase activity"/>
    <property type="evidence" value="ECO:0007669"/>
    <property type="project" value="InterPro"/>
</dbReference>
<organism evidence="11 12">
    <name type="scientific">Thomasclavelia ramosa</name>
    <dbReference type="NCBI Taxonomy" id="1547"/>
    <lineage>
        <taxon>Bacteria</taxon>
        <taxon>Bacillati</taxon>
        <taxon>Bacillota</taxon>
        <taxon>Erysipelotrichia</taxon>
        <taxon>Erysipelotrichales</taxon>
        <taxon>Coprobacillaceae</taxon>
        <taxon>Thomasclavelia</taxon>
    </lineage>
</organism>
<name>A0A3E3EB81_9FIRM</name>
<dbReference type="InterPro" id="IPR036095">
    <property type="entry name" value="PTS_EIIB-like_sf"/>
</dbReference>
<dbReference type="GeneID" id="64196924"/>
<dbReference type="InterPro" id="IPR043129">
    <property type="entry name" value="ATPase_NBD"/>
</dbReference>
<dbReference type="AlphaFoldDB" id="A0A3E3EB81"/>
<dbReference type="GO" id="GO:0009401">
    <property type="term" value="P:phosphoenolpyruvate-dependent sugar phosphotransferase system"/>
    <property type="evidence" value="ECO:0007669"/>
    <property type="project" value="UniProtKB-KW"/>
</dbReference>
<dbReference type="InterPro" id="IPR003501">
    <property type="entry name" value="PTS_EIIB_2/3"/>
</dbReference>
<dbReference type="Gene3D" id="3.40.50.2300">
    <property type="match status" value="1"/>
</dbReference>
<keyword evidence="7" id="KW-0418">Kinase</keyword>
<dbReference type="Proteomes" id="UP000261032">
    <property type="component" value="Unassembled WGS sequence"/>
</dbReference>
<dbReference type="PROSITE" id="PS51100">
    <property type="entry name" value="PTS_EIIB_TYPE_3"/>
    <property type="match status" value="1"/>
</dbReference>
<reference evidence="10" key="2">
    <citation type="submission" date="2023-01" db="EMBL/GenBank/DDBJ databases">
        <title>Human gut microbiome strain richness.</title>
        <authorList>
            <person name="Chen-Liaw A."/>
        </authorList>
    </citation>
    <scope>NUCLEOTIDE SEQUENCE</scope>
    <source>
        <strain evidence="10">1001217st2_G6_1001217B_191108</strain>
    </source>
</reference>
<evidence type="ECO:0000259" key="9">
    <source>
        <dbReference type="PROSITE" id="PS51100"/>
    </source>
</evidence>
<evidence type="ECO:0000256" key="6">
    <source>
        <dbReference type="ARBA" id="ARBA00022683"/>
    </source>
</evidence>
<dbReference type="Proteomes" id="UP001211987">
    <property type="component" value="Unassembled WGS sequence"/>
</dbReference>
<dbReference type="InterPro" id="IPR000600">
    <property type="entry name" value="ROK"/>
</dbReference>
<keyword evidence="3" id="KW-0597">Phosphoprotein</keyword>
<evidence type="ECO:0000256" key="7">
    <source>
        <dbReference type="ARBA" id="ARBA00022777"/>
    </source>
</evidence>
<keyword evidence="6" id="KW-0598">Phosphotransferase system</keyword>
<accession>A0A3E3EB81</accession>
<reference evidence="11 12" key="1">
    <citation type="submission" date="2018-08" db="EMBL/GenBank/DDBJ databases">
        <title>A genome reference for cultivated species of the human gut microbiota.</title>
        <authorList>
            <person name="Zou Y."/>
            <person name="Xue W."/>
            <person name="Luo G."/>
        </authorList>
    </citation>
    <scope>NUCLEOTIDE SEQUENCE [LARGE SCALE GENOMIC DNA]</scope>
    <source>
        <strain evidence="11 12">OM06-4</strain>
    </source>
</reference>
<evidence type="ECO:0000256" key="2">
    <source>
        <dbReference type="ARBA" id="ARBA00022448"/>
    </source>
</evidence>
<keyword evidence="4" id="KW-0762">Sugar transport</keyword>
<dbReference type="CDD" id="cd23763">
    <property type="entry name" value="ASKHA_ATPase_ROK"/>
    <property type="match status" value="1"/>
</dbReference>
<dbReference type="EMBL" id="JAQLKE010000014">
    <property type="protein sequence ID" value="MDB7084154.1"/>
    <property type="molecule type" value="Genomic_DNA"/>
</dbReference>
<dbReference type="GO" id="GO:0016301">
    <property type="term" value="F:kinase activity"/>
    <property type="evidence" value="ECO:0007669"/>
    <property type="project" value="UniProtKB-KW"/>
</dbReference>
<evidence type="ECO:0000313" key="12">
    <source>
        <dbReference type="Proteomes" id="UP000261032"/>
    </source>
</evidence>
<evidence type="ECO:0000313" key="10">
    <source>
        <dbReference type="EMBL" id="MDB7084154.1"/>
    </source>
</evidence>
<evidence type="ECO:0000256" key="5">
    <source>
        <dbReference type="ARBA" id="ARBA00022679"/>
    </source>
</evidence>
<evidence type="ECO:0000256" key="8">
    <source>
        <dbReference type="PROSITE-ProRule" id="PRU00423"/>
    </source>
</evidence>